<keyword evidence="3" id="KW-1185">Reference proteome</keyword>
<feature type="transmembrane region" description="Helical" evidence="1">
    <location>
        <begin position="28"/>
        <end position="53"/>
    </location>
</feature>
<evidence type="ECO:0000313" key="3">
    <source>
        <dbReference type="Proteomes" id="UP001480595"/>
    </source>
</evidence>
<accession>A0ABR1U6M3</accession>
<reference evidence="2 3" key="1">
    <citation type="submission" date="2023-01" db="EMBL/GenBank/DDBJ databases">
        <title>Analysis of 21 Apiospora genomes using comparative genomics revels a genus with tremendous synthesis potential of carbohydrate active enzymes and secondary metabolites.</title>
        <authorList>
            <person name="Sorensen T."/>
        </authorList>
    </citation>
    <scope>NUCLEOTIDE SEQUENCE [LARGE SCALE GENOMIC DNA]</scope>
    <source>
        <strain evidence="2 3">CBS 135458</strain>
    </source>
</reference>
<dbReference type="Proteomes" id="UP001480595">
    <property type="component" value="Unassembled WGS sequence"/>
</dbReference>
<keyword evidence="1" id="KW-0812">Transmembrane</keyword>
<sequence>MQFNIDDVAWEARYKQTYLEQVQANTWVWNWFIVGLFGVWVLTCTIPVACYFARGHTGWSAPTLRHMQEMEGKEKKPQV</sequence>
<organism evidence="2 3">
    <name type="scientific">Apiospora phragmitis</name>
    <dbReference type="NCBI Taxonomy" id="2905665"/>
    <lineage>
        <taxon>Eukaryota</taxon>
        <taxon>Fungi</taxon>
        <taxon>Dikarya</taxon>
        <taxon>Ascomycota</taxon>
        <taxon>Pezizomycotina</taxon>
        <taxon>Sordariomycetes</taxon>
        <taxon>Xylariomycetidae</taxon>
        <taxon>Amphisphaeriales</taxon>
        <taxon>Apiosporaceae</taxon>
        <taxon>Apiospora</taxon>
    </lineage>
</organism>
<keyword evidence="1" id="KW-1133">Transmembrane helix</keyword>
<dbReference type="RefSeq" id="XP_066713216.1">
    <property type="nucleotide sequence ID" value="XM_066861046.1"/>
</dbReference>
<dbReference type="GeneID" id="92094109"/>
<evidence type="ECO:0000256" key="1">
    <source>
        <dbReference type="SAM" id="Phobius"/>
    </source>
</evidence>
<evidence type="ECO:0008006" key="4">
    <source>
        <dbReference type="Google" id="ProtNLM"/>
    </source>
</evidence>
<protein>
    <recommendedName>
        <fullName evidence="4">Transmembrane protein</fullName>
    </recommendedName>
</protein>
<comment type="caution">
    <text evidence="2">The sequence shown here is derived from an EMBL/GenBank/DDBJ whole genome shotgun (WGS) entry which is preliminary data.</text>
</comment>
<evidence type="ECO:0000313" key="2">
    <source>
        <dbReference type="EMBL" id="KAK8054570.1"/>
    </source>
</evidence>
<gene>
    <name evidence="2" type="ORF">PG994_009637</name>
</gene>
<keyword evidence="1" id="KW-0472">Membrane</keyword>
<dbReference type="EMBL" id="JAQQWL010000010">
    <property type="protein sequence ID" value="KAK8054570.1"/>
    <property type="molecule type" value="Genomic_DNA"/>
</dbReference>
<proteinExistence type="predicted"/>
<name>A0ABR1U6M3_9PEZI</name>